<dbReference type="Proteomes" id="UP001309876">
    <property type="component" value="Unassembled WGS sequence"/>
</dbReference>
<feature type="chain" id="PRO_5042833183" evidence="1">
    <location>
        <begin position="20"/>
        <end position="113"/>
    </location>
</feature>
<protein>
    <submittedName>
        <fullName evidence="2">Uncharacterized protein</fullName>
    </submittedName>
</protein>
<dbReference type="EMBL" id="JAVRRJ010000001">
    <property type="protein sequence ID" value="KAK5090396.1"/>
    <property type="molecule type" value="Genomic_DNA"/>
</dbReference>
<reference evidence="2 3" key="1">
    <citation type="submission" date="2023-08" db="EMBL/GenBank/DDBJ databases">
        <title>Black Yeasts Isolated from many extreme environments.</title>
        <authorList>
            <person name="Coleine C."/>
            <person name="Stajich J.E."/>
            <person name="Selbmann L."/>
        </authorList>
    </citation>
    <scope>NUCLEOTIDE SEQUENCE [LARGE SCALE GENOMIC DNA]</scope>
    <source>
        <strain evidence="2 3">CCFEE 5910</strain>
    </source>
</reference>
<comment type="caution">
    <text evidence="2">The sequence shown here is derived from an EMBL/GenBank/DDBJ whole genome shotgun (WGS) entry which is preliminary data.</text>
</comment>
<name>A0AAN7T7L4_9EURO</name>
<keyword evidence="3" id="KW-1185">Reference proteome</keyword>
<dbReference type="AlphaFoldDB" id="A0AAN7T7L4"/>
<evidence type="ECO:0000256" key="1">
    <source>
        <dbReference type="SAM" id="SignalP"/>
    </source>
</evidence>
<organism evidence="2 3">
    <name type="scientific">Lithohypha guttulata</name>
    <dbReference type="NCBI Taxonomy" id="1690604"/>
    <lineage>
        <taxon>Eukaryota</taxon>
        <taxon>Fungi</taxon>
        <taxon>Dikarya</taxon>
        <taxon>Ascomycota</taxon>
        <taxon>Pezizomycotina</taxon>
        <taxon>Eurotiomycetes</taxon>
        <taxon>Chaetothyriomycetidae</taxon>
        <taxon>Chaetothyriales</taxon>
        <taxon>Trichomeriaceae</taxon>
        <taxon>Lithohypha</taxon>
    </lineage>
</organism>
<accession>A0AAN7T7L4</accession>
<keyword evidence="1" id="KW-0732">Signal</keyword>
<gene>
    <name evidence="2" type="ORF">LTR05_000568</name>
</gene>
<proteinExistence type="predicted"/>
<sequence length="113" mass="12595">MQPKHILLLLATTATPALSKDTPDDHVRWCDGPKLTGKCIDLAIAWDGCRYISGSGKMGQAGSSYSAENSVCRLYTDFECKKDATGRNFFNQDIKLNKDKRYNSFMCEKGFMG</sequence>
<evidence type="ECO:0000313" key="3">
    <source>
        <dbReference type="Proteomes" id="UP001309876"/>
    </source>
</evidence>
<evidence type="ECO:0000313" key="2">
    <source>
        <dbReference type="EMBL" id="KAK5090396.1"/>
    </source>
</evidence>
<feature type="signal peptide" evidence="1">
    <location>
        <begin position="1"/>
        <end position="19"/>
    </location>
</feature>